<evidence type="ECO:0000313" key="1">
    <source>
        <dbReference type="EMBL" id="KAJ5088977.1"/>
    </source>
</evidence>
<dbReference type="RefSeq" id="XP_056470959.1">
    <property type="nucleotide sequence ID" value="XM_056620153.1"/>
</dbReference>
<proteinExistence type="predicted"/>
<gene>
    <name evidence="1" type="ORF">N7532_007661</name>
</gene>
<name>A0A9W9EVU4_9EURO</name>
<comment type="caution">
    <text evidence="1">The sequence shown here is derived from an EMBL/GenBank/DDBJ whole genome shotgun (WGS) entry which is preliminary data.</text>
</comment>
<organism evidence="1 2">
    <name type="scientific">Penicillium argentinense</name>
    <dbReference type="NCBI Taxonomy" id="1131581"/>
    <lineage>
        <taxon>Eukaryota</taxon>
        <taxon>Fungi</taxon>
        <taxon>Dikarya</taxon>
        <taxon>Ascomycota</taxon>
        <taxon>Pezizomycotina</taxon>
        <taxon>Eurotiomycetes</taxon>
        <taxon>Eurotiomycetidae</taxon>
        <taxon>Eurotiales</taxon>
        <taxon>Aspergillaceae</taxon>
        <taxon>Penicillium</taxon>
    </lineage>
</organism>
<sequence length="65" mass="7557">MSNQRGKWVTENKQSTIDIPTGCVVKIQANGIMARRHHLKMVAHNGRESENLLMQRRSSQQRRNE</sequence>
<dbReference type="GeneID" id="81359132"/>
<dbReference type="Proteomes" id="UP001149074">
    <property type="component" value="Unassembled WGS sequence"/>
</dbReference>
<reference evidence="1" key="1">
    <citation type="submission" date="2022-11" db="EMBL/GenBank/DDBJ databases">
        <authorList>
            <person name="Petersen C."/>
        </authorList>
    </citation>
    <scope>NUCLEOTIDE SEQUENCE</scope>
    <source>
        <strain evidence="1">IBT 30761</strain>
    </source>
</reference>
<evidence type="ECO:0000313" key="2">
    <source>
        <dbReference type="Proteomes" id="UP001149074"/>
    </source>
</evidence>
<reference evidence="1" key="2">
    <citation type="journal article" date="2023" name="IMA Fungus">
        <title>Comparative genomic study of the Penicillium genus elucidates a diverse pangenome and 15 lateral gene transfer events.</title>
        <authorList>
            <person name="Petersen C."/>
            <person name="Sorensen T."/>
            <person name="Nielsen M.R."/>
            <person name="Sondergaard T.E."/>
            <person name="Sorensen J.L."/>
            <person name="Fitzpatrick D.A."/>
            <person name="Frisvad J.C."/>
            <person name="Nielsen K.L."/>
        </authorList>
    </citation>
    <scope>NUCLEOTIDE SEQUENCE</scope>
    <source>
        <strain evidence="1">IBT 30761</strain>
    </source>
</reference>
<protein>
    <submittedName>
        <fullName evidence="1">Uncharacterized protein</fullName>
    </submittedName>
</protein>
<keyword evidence="2" id="KW-1185">Reference proteome</keyword>
<dbReference type="AlphaFoldDB" id="A0A9W9EVU4"/>
<dbReference type="EMBL" id="JAPQKI010000009">
    <property type="protein sequence ID" value="KAJ5088977.1"/>
    <property type="molecule type" value="Genomic_DNA"/>
</dbReference>
<accession>A0A9W9EVU4</accession>